<dbReference type="InterPro" id="IPR000064">
    <property type="entry name" value="NLP_P60_dom"/>
</dbReference>
<evidence type="ECO:0000313" key="7">
    <source>
        <dbReference type="Proteomes" id="UP000482960"/>
    </source>
</evidence>
<dbReference type="GO" id="GO:0008234">
    <property type="term" value="F:cysteine-type peptidase activity"/>
    <property type="evidence" value="ECO:0007669"/>
    <property type="project" value="UniProtKB-KW"/>
</dbReference>
<evidence type="ECO:0000259" key="5">
    <source>
        <dbReference type="PROSITE" id="PS51935"/>
    </source>
</evidence>
<dbReference type="Pfam" id="PF00877">
    <property type="entry name" value="NLPC_P60"/>
    <property type="match status" value="1"/>
</dbReference>
<protein>
    <recommendedName>
        <fullName evidence="5">NlpC/P60 domain-containing protein</fullName>
    </recommendedName>
</protein>
<dbReference type="PANTHER" id="PTHR47053">
    <property type="entry name" value="MUREIN DD-ENDOPEPTIDASE MEPH-RELATED"/>
    <property type="match status" value="1"/>
</dbReference>
<accession>A0A6V8KWI5</accession>
<dbReference type="SUPFAM" id="SSF54001">
    <property type="entry name" value="Cysteine proteinases"/>
    <property type="match status" value="1"/>
</dbReference>
<keyword evidence="3" id="KW-0378">Hydrolase</keyword>
<evidence type="ECO:0000313" key="6">
    <source>
        <dbReference type="EMBL" id="GFJ88204.1"/>
    </source>
</evidence>
<gene>
    <name evidence="6" type="ORF">Prum_018460</name>
</gene>
<evidence type="ECO:0000256" key="1">
    <source>
        <dbReference type="ARBA" id="ARBA00007074"/>
    </source>
</evidence>
<keyword evidence="4" id="KW-0788">Thiol protease</keyword>
<sequence length="140" mass="15286">MPADPPTAAQVLGVARRLHDVVYVWGGVSTYGIDCSGLVHLAWRRFGVRLPRDADDQARATTPLALGEERPGDLYFFARPGRGVHHIGFVSAYPGARRQMLHACYTRRRVIDEPLAGDRADTLVAVHRVSDGRVSALGAD</sequence>
<keyword evidence="2" id="KW-0645">Protease</keyword>
<name>A0A6V8KWI5_9ACTN</name>
<organism evidence="6 7">
    <name type="scientific">Phytohabitans rumicis</name>
    <dbReference type="NCBI Taxonomy" id="1076125"/>
    <lineage>
        <taxon>Bacteria</taxon>
        <taxon>Bacillati</taxon>
        <taxon>Actinomycetota</taxon>
        <taxon>Actinomycetes</taxon>
        <taxon>Micromonosporales</taxon>
        <taxon>Micromonosporaceae</taxon>
    </lineage>
</organism>
<evidence type="ECO:0000256" key="4">
    <source>
        <dbReference type="ARBA" id="ARBA00022807"/>
    </source>
</evidence>
<dbReference type="InterPro" id="IPR038765">
    <property type="entry name" value="Papain-like_cys_pep_sf"/>
</dbReference>
<comment type="similarity">
    <text evidence="1">Belongs to the peptidase C40 family.</text>
</comment>
<dbReference type="PROSITE" id="PS51935">
    <property type="entry name" value="NLPC_P60"/>
    <property type="match status" value="1"/>
</dbReference>
<dbReference type="EMBL" id="BLPG01000001">
    <property type="protein sequence ID" value="GFJ88204.1"/>
    <property type="molecule type" value="Genomic_DNA"/>
</dbReference>
<dbReference type="InterPro" id="IPR051202">
    <property type="entry name" value="Peptidase_C40"/>
</dbReference>
<evidence type="ECO:0000256" key="3">
    <source>
        <dbReference type="ARBA" id="ARBA00022801"/>
    </source>
</evidence>
<evidence type="ECO:0000256" key="2">
    <source>
        <dbReference type="ARBA" id="ARBA00022670"/>
    </source>
</evidence>
<dbReference type="GO" id="GO:0006508">
    <property type="term" value="P:proteolysis"/>
    <property type="evidence" value="ECO:0007669"/>
    <property type="project" value="UniProtKB-KW"/>
</dbReference>
<dbReference type="Gene3D" id="3.90.1720.10">
    <property type="entry name" value="endopeptidase domain like (from Nostoc punctiforme)"/>
    <property type="match status" value="1"/>
</dbReference>
<comment type="caution">
    <text evidence="6">The sequence shown here is derived from an EMBL/GenBank/DDBJ whole genome shotgun (WGS) entry which is preliminary data.</text>
</comment>
<dbReference type="AlphaFoldDB" id="A0A6V8KWI5"/>
<feature type="domain" description="NlpC/P60" evidence="5">
    <location>
        <begin position="5"/>
        <end position="130"/>
    </location>
</feature>
<keyword evidence="7" id="KW-1185">Reference proteome</keyword>
<dbReference type="PANTHER" id="PTHR47053:SF1">
    <property type="entry name" value="MUREIN DD-ENDOPEPTIDASE MEPH-RELATED"/>
    <property type="match status" value="1"/>
</dbReference>
<dbReference type="RefSeq" id="WP_246277753.1">
    <property type="nucleotide sequence ID" value="NZ_BLPG01000001.1"/>
</dbReference>
<reference evidence="6 7" key="2">
    <citation type="submission" date="2020-03" db="EMBL/GenBank/DDBJ databases">
        <authorList>
            <person name="Ichikawa N."/>
            <person name="Kimura A."/>
            <person name="Kitahashi Y."/>
            <person name="Uohara A."/>
        </authorList>
    </citation>
    <scope>NUCLEOTIDE SEQUENCE [LARGE SCALE GENOMIC DNA]</scope>
    <source>
        <strain evidence="6 7">NBRC 108638</strain>
    </source>
</reference>
<reference evidence="6 7" key="1">
    <citation type="submission" date="2020-03" db="EMBL/GenBank/DDBJ databases">
        <title>Whole genome shotgun sequence of Phytohabitans rumicis NBRC 108638.</title>
        <authorList>
            <person name="Komaki H."/>
            <person name="Tamura T."/>
        </authorList>
    </citation>
    <scope>NUCLEOTIDE SEQUENCE [LARGE SCALE GENOMIC DNA]</scope>
    <source>
        <strain evidence="6 7">NBRC 108638</strain>
    </source>
</reference>
<dbReference type="Proteomes" id="UP000482960">
    <property type="component" value="Unassembled WGS sequence"/>
</dbReference>
<proteinExistence type="inferred from homology"/>